<evidence type="ECO:0000313" key="2">
    <source>
        <dbReference type="EMBL" id="KAJ8432109.1"/>
    </source>
</evidence>
<dbReference type="GO" id="GO:0005634">
    <property type="term" value="C:nucleus"/>
    <property type="evidence" value="ECO:0007669"/>
    <property type="project" value="TreeGrafter"/>
</dbReference>
<organism evidence="2 3">
    <name type="scientific">Carnegiea gigantea</name>
    <dbReference type="NCBI Taxonomy" id="171969"/>
    <lineage>
        <taxon>Eukaryota</taxon>
        <taxon>Viridiplantae</taxon>
        <taxon>Streptophyta</taxon>
        <taxon>Embryophyta</taxon>
        <taxon>Tracheophyta</taxon>
        <taxon>Spermatophyta</taxon>
        <taxon>Magnoliopsida</taxon>
        <taxon>eudicotyledons</taxon>
        <taxon>Gunneridae</taxon>
        <taxon>Pentapetalae</taxon>
        <taxon>Caryophyllales</taxon>
        <taxon>Cactineae</taxon>
        <taxon>Cactaceae</taxon>
        <taxon>Cactoideae</taxon>
        <taxon>Echinocereeae</taxon>
        <taxon>Carnegiea</taxon>
    </lineage>
</organism>
<evidence type="ECO:0000313" key="3">
    <source>
        <dbReference type="Proteomes" id="UP001153076"/>
    </source>
</evidence>
<feature type="compositionally biased region" description="Polar residues" evidence="1">
    <location>
        <begin position="207"/>
        <end position="216"/>
    </location>
</feature>
<comment type="caution">
    <text evidence="2">The sequence shown here is derived from an EMBL/GenBank/DDBJ whole genome shotgun (WGS) entry which is preliminary data.</text>
</comment>
<dbReference type="GO" id="GO:0006357">
    <property type="term" value="P:regulation of transcription by RNA polymerase II"/>
    <property type="evidence" value="ECO:0007669"/>
    <property type="project" value="TreeGrafter"/>
</dbReference>
<reference evidence="2" key="1">
    <citation type="submission" date="2022-04" db="EMBL/GenBank/DDBJ databases">
        <title>Carnegiea gigantea Genome sequencing and assembly v2.</title>
        <authorList>
            <person name="Copetti D."/>
            <person name="Sanderson M.J."/>
            <person name="Burquez A."/>
            <person name="Wojciechowski M.F."/>
        </authorList>
    </citation>
    <scope>NUCLEOTIDE SEQUENCE</scope>
    <source>
        <strain evidence="2">SGP5-SGP5p</strain>
        <tissue evidence="2">Aerial part</tissue>
    </source>
</reference>
<proteinExistence type="predicted"/>
<dbReference type="OrthoDB" id="1873329at2759"/>
<name>A0A9Q1JW06_9CARY</name>
<feature type="region of interest" description="Disordered" evidence="1">
    <location>
        <begin position="202"/>
        <end position="222"/>
    </location>
</feature>
<evidence type="ECO:0000256" key="1">
    <source>
        <dbReference type="SAM" id="MobiDB-lite"/>
    </source>
</evidence>
<dbReference type="InterPro" id="IPR053031">
    <property type="entry name" value="Cuticle_assoc_protein"/>
</dbReference>
<dbReference type="PANTHER" id="PTHR34396:SF24">
    <property type="entry name" value="BED-TYPE DOMAIN-CONTAINING PROTEIN"/>
    <property type="match status" value="1"/>
</dbReference>
<sequence length="249" mass="27493">MPKSKSHDFYNGGEIRGYDDWVKMATLCRDPLSLSSSSLSLFHRTHLSKSLGSISLKPQAIAALSFPPQICSPRTLGAMEIEGQGNEMHANAILTPIPTTTALDAVVEDDKKRSSVRLDFIVIDGNNFSDGKKRAQCSHCKKATFIAVARYGTSNMKKHLEKCKAYQATKASEEGEGEKRFEQKVYHDLLARAIIRHGYSPAPRTPIASSTPSSNTGGAGSRIGNRKRKFDYLAVCFYNFILFCSSLFF</sequence>
<dbReference type="EMBL" id="JAKOGI010000635">
    <property type="protein sequence ID" value="KAJ8432109.1"/>
    <property type="molecule type" value="Genomic_DNA"/>
</dbReference>
<dbReference type="Proteomes" id="UP001153076">
    <property type="component" value="Unassembled WGS sequence"/>
</dbReference>
<evidence type="ECO:0008006" key="4">
    <source>
        <dbReference type="Google" id="ProtNLM"/>
    </source>
</evidence>
<gene>
    <name evidence="2" type="ORF">Cgig2_010233</name>
</gene>
<protein>
    <recommendedName>
        <fullName evidence="4">BED-type domain-containing protein</fullName>
    </recommendedName>
</protein>
<dbReference type="PANTHER" id="PTHR34396">
    <property type="entry name" value="OS03G0264950 PROTEIN-RELATED"/>
    <property type="match status" value="1"/>
</dbReference>
<dbReference type="AlphaFoldDB" id="A0A9Q1JW06"/>
<accession>A0A9Q1JW06</accession>
<dbReference type="GO" id="GO:1990837">
    <property type="term" value="F:sequence-specific double-stranded DNA binding"/>
    <property type="evidence" value="ECO:0007669"/>
    <property type="project" value="TreeGrafter"/>
</dbReference>
<keyword evidence="3" id="KW-1185">Reference proteome</keyword>